<dbReference type="PANTHER" id="PTHR33507:SF4">
    <property type="entry name" value="NODULATION COMPETITIVENESS PROTEIN NFED"/>
    <property type="match status" value="1"/>
</dbReference>
<keyword evidence="8" id="KW-1185">Reference proteome</keyword>
<sequence>MFRSFLHLSPCPVAAGGPERCAASGSGGLCGLLPAGAVAFGGWDGYLRVSLWVLLGLLAVLGVLFAGMFGRLLEARGEPPATGFEAMIGEVGVVREPVGKKFSGWVFVRGERWRAVAARDAPHVIGSGDRVEIVGFRGNAVIVRPAGPEGGPGRAS</sequence>
<evidence type="ECO:0000259" key="6">
    <source>
        <dbReference type="Pfam" id="PF01957"/>
    </source>
</evidence>
<organism evidence="7 8">
    <name type="scientific">Rubrobacter taiwanensis</name>
    <dbReference type="NCBI Taxonomy" id="185139"/>
    <lineage>
        <taxon>Bacteria</taxon>
        <taxon>Bacillati</taxon>
        <taxon>Actinomycetota</taxon>
        <taxon>Rubrobacteria</taxon>
        <taxon>Rubrobacterales</taxon>
        <taxon>Rubrobacteraceae</taxon>
        <taxon>Rubrobacter</taxon>
    </lineage>
</organism>
<protein>
    <recommendedName>
        <fullName evidence="6">NfeD-like C-terminal domain-containing protein</fullName>
    </recommendedName>
</protein>
<feature type="transmembrane region" description="Helical" evidence="5">
    <location>
        <begin position="49"/>
        <end position="69"/>
    </location>
</feature>
<dbReference type="Proteomes" id="UP000295244">
    <property type="component" value="Unassembled WGS sequence"/>
</dbReference>
<comment type="subcellular location">
    <subcellularLocation>
        <location evidence="1">Membrane</location>
        <topology evidence="1">Multi-pass membrane protein</topology>
    </subcellularLocation>
</comment>
<dbReference type="InterPro" id="IPR012340">
    <property type="entry name" value="NA-bd_OB-fold"/>
</dbReference>
<dbReference type="InterPro" id="IPR002810">
    <property type="entry name" value="NfeD-like_C"/>
</dbReference>
<evidence type="ECO:0000256" key="2">
    <source>
        <dbReference type="ARBA" id="ARBA00022692"/>
    </source>
</evidence>
<keyword evidence="2 5" id="KW-0812">Transmembrane</keyword>
<proteinExistence type="predicted"/>
<dbReference type="InterPro" id="IPR052165">
    <property type="entry name" value="Membrane_assoc_protease"/>
</dbReference>
<accession>A0A4R1BFV9</accession>
<gene>
    <name evidence="7" type="ORF">E0L93_11200</name>
</gene>
<dbReference type="OrthoDB" id="9792945at2"/>
<dbReference type="EMBL" id="SKBU01000019">
    <property type="protein sequence ID" value="TCJ16043.1"/>
    <property type="molecule type" value="Genomic_DNA"/>
</dbReference>
<evidence type="ECO:0000256" key="4">
    <source>
        <dbReference type="ARBA" id="ARBA00023136"/>
    </source>
</evidence>
<dbReference type="Gene3D" id="2.40.50.140">
    <property type="entry name" value="Nucleic acid-binding proteins"/>
    <property type="match status" value="1"/>
</dbReference>
<dbReference type="AlphaFoldDB" id="A0A4R1BFV9"/>
<evidence type="ECO:0000313" key="7">
    <source>
        <dbReference type="EMBL" id="TCJ16043.1"/>
    </source>
</evidence>
<name>A0A4R1BFV9_9ACTN</name>
<feature type="domain" description="NfeD-like C-terminal" evidence="6">
    <location>
        <begin position="85"/>
        <end position="145"/>
    </location>
</feature>
<dbReference type="SUPFAM" id="SSF141322">
    <property type="entry name" value="NfeD domain-like"/>
    <property type="match status" value="1"/>
</dbReference>
<keyword evidence="3 5" id="KW-1133">Transmembrane helix</keyword>
<reference evidence="7 8" key="1">
    <citation type="submission" date="2019-03" db="EMBL/GenBank/DDBJ databases">
        <title>Whole genome sequence of a novel Rubrobacter taiwanensis strain, isolated from Yellowstone National Park.</title>
        <authorList>
            <person name="Freed S."/>
            <person name="Ramaley R.F."/>
            <person name="Kyndt J.A."/>
        </authorList>
    </citation>
    <scope>NUCLEOTIDE SEQUENCE [LARGE SCALE GENOMIC DNA]</scope>
    <source>
        <strain evidence="7 8">Yellowstone</strain>
    </source>
</reference>
<evidence type="ECO:0000313" key="8">
    <source>
        <dbReference type="Proteomes" id="UP000295244"/>
    </source>
</evidence>
<evidence type="ECO:0000256" key="3">
    <source>
        <dbReference type="ARBA" id="ARBA00022989"/>
    </source>
</evidence>
<dbReference type="GO" id="GO:0016020">
    <property type="term" value="C:membrane"/>
    <property type="evidence" value="ECO:0007669"/>
    <property type="project" value="UniProtKB-SubCell"/>
</dbReference>
<keyword evidence="4 5" id="KW-0472">Membrane</keyword>
<evidence type="ECO:0000256" key="1">
    <source>
        <dbReference type="ARBA" id="ARBA00004141"/>
    </source>
</evidence>
<dbReference type="Pfam" id="PF01957">
    <property type="entry name" value="NfeD"/>
    <property type="match status" value="1"/>
</dbReference>
<dbReference type="PANTHER" id="PTHR33507">
    <property type="entry name" value="INNER MEMBRANE PROTEIN YBBJ"/>
    <property type="match status" value="1"/>
</dbReference>
<evidence type="ECO:0000256" key="5">
    <source>
        <dbReference type="SAM" id="Phobius"/>
    </source>
</evidence>
<comment type="caution">
    <text evidence="7">The sequence shown here is derived from an EMBL/GenBank/DDBJ whole genome shotgun (WGS) entry which is preliminary data.</text>
</comment>